<protein>
    <recommendedName>
        <fullName evidence="2">HTH three-helical bundle domain-containing protein</fullName>
    </recommendedName>
</protein>
<sequence>FHSISNGAEFPQERRSSSSNRFSERSVSSDSDKSSVSSSFLINDGDSSDKSEDEIRSTPVSFFSATRRYRQMKFKIARKMRSKVILTSSSGSVDRKLSSDATVKISSGEATSSLSTISSERSLRYANRSRCASATENGIVREAPPPAKKQCVKAAVGTPHLRRRGEVILKFLSLGGSSEGRIREMIGDSPDTSKALRM</sequence>
<evidence type="ECO:0000313" key="3">
    <source>
        <dbReference type="EMBL" id="MCI00231.1"/>
    </source>
</evidence>
<gene>
    <name evidence="3" type="ORF">A2U01_0021248</name>
</gene>
<feature type="region of interest" description="Disordered" evidence="1">
    <location>
        <begin position="1"/>
        <end position="57"/>
    </location>
</feature>
<name>A0A392NK68_9FABA</name>
<dbReference type="Pfam" id="PF25370">
    <property type="entry name" value="HTH_74"/>
    <property type="match status" value="1"/>
</dbReference>
<keyword evidence="4" id="KW-1185">Reference proteome</keyword>
<evidence type="ECO:0000313" key="4">
    <source>
        <dbReference type="Proteomes" id="UP000265520"/>
    </source>
</evidence>
<organism evidence="3 4">
    <name type="scientific">Trifolium medium</name>
    <dbReference type="NCBI Taxonomy" id="97028"/>
    <lineage>
        <taxon>Eukaryota</taxon>
        <taxon>Viridiplantae</taxon>
        <taxon>Streptophyta</taxon>
        <taxon>Embryophyta</taxon>
        <taxon>Tracheophyta</taxon>
        <taxon>Spermatophyta</taxon>
        <taxon>Magnoliopsida</taxon>
        <taxon>eudicotyledons</taxon>
        <taxon>Gunneridae</taxon>
        <taxon>Pentapetalae</taxon>
        <taxon>rosids</taxon>
        <taxon>fabids</taxon>
        <taxon>Fabales</taxon>
        <taxon>Fabaceae</taxon>
        <taxon>Papilionoideae</taxon>
        <taxon>50 kb inversion clade</taxon>
        <taxon>NPAAA clade</taxon>
        <taxon>Hologalegina</taxon>
        <taxon>IRL clade</taxon>
        <taxon>Trifolieae</taxon>
        <taxon>Trifolium</taxon>
    </lineage>
</organism>
<dbReference type="AlphaFoldDB" id="A0A392NK68"/>
<proteinExistence type="predicted"/>
<feature type="non-terminal residue" evidence="3">
    <location>
        <position position="1"/>
    </location>
</feature>
<feature type="compositionally biased region" description="Basic and acidic residues" evidence="1">
    <location>
        <begin position="47"/>
        <end position="56"/>
    </location>
</feature>
<dbReference type="Proteomes" id="UP000265520">
    <property type="component" value="Unassembled WGS sequence"/>
</dbReference>
<reference evidence="3 4" key="1">
    <citation type="journal article" date="2018" name="Front. Plant Sci.">
        <title>Red Clover (Trifolium pratense) and Zigzag Clover (T. medium) - A Picture of Genomic Similarities and Differences.</title>
        <authorList>
            <person name="Dluhosova J."/>
            <person name="Istvanek J."/>
            <person name="Nedelnik J."/>
            <person name="Repkova J."/>
        </authorList>
    </citation>
    <scope>NUCLEOTIDE SEQUENCE [LARGE SCALE GENOMIC DNA]</scope>
    <source>
        <strain evidence="4">cv. 10/8</strain>
        <tissue evidence="3">Leaf</tissue>
    </source>
</reference>
<dbReference type="InterPro" id="IPR057523">
    <property type="entry name" value="HTH_74"/>
</dbReference>
<dbReference type="EMBL" id="LXQA010042607">
    <property type="protein sequence ID" value="MCI00231.1"/>
    <property type="molecule type" value="Genomic_DNA"/>
</dbReference>
<accession>A0A392NK68</accession>
<feature type="compositionally biased region" description="Low complexity" evidence="1">
    <location>
        <begin position="17"/>
        <end position="40"/>
    </location>
</feature>
<evidence type="ECO:0000259" key="2">
    <source>
        <dbReference type="Pfam" id="PF25370"/>
    </source>
</evidence>
<evidence type="ECO:0000256" key="1">
    <source>
        <dbReference type="SAM" id="MobiDB-lite"/>
    </source>
</evidence>
<comment type="caution">
    <text evidence="3">The sequence shown here is derived from an EMBL/GenBank/DDBJ whole genome shotgun (WGS) entry which is preliminary data.</text>
</comment>
<feature type="domain" description="HTH three-helical bundle" evidence="2">
    <location>
        <begin position="158"/>
        <end position="198"/>
    </location>
</feature>